<dbReference type="PANTHER" id="PTHR43140:SF1">
    <property type="entry name" value="TYPE I RESTRICTION ENZYME ECOKI SPECIFICITY SUBUNIT"/>
    <property type="match status" value="1"/>
</dbReference>
<evidence type="ECO:0000256" key="3">
    <source>
        <dbReference type="ARBA" id="ARBA00023125"/>
    </source>
</evidence>
<dbReference type="InterPro" id="IPR044946">
    <property type="entry name" value="Restrct_endonuc_typeI_TRD_sf"/>
</dbReference>
<evidence type="ECO:0000259" key="4">
    <source>
        <dbReference type="Pfam" id="PF01420"/>
    </source>
</evidence>
<keyword evidence="3" id="KW-0238">DNA-binding</keyword>
<dbReference type="Gene3D" id="3.90.220.20">
    <property type="entry name" value="DNA methylase specificity domains"/>
    <property type="match status" value="2"/>
</dbReference>
<dbReference type="EMBL" id="JABKKJ010000005">
    <property type="protein sequence ID" value="NPE24818.1"/>
    <property type="molecule type" value="Genomic_DNA"/>
</dbReference>
<keyword evidence="5" id="KW-0255">Endonuclease</keyword>
<evidence type="ECO:0000256" key="1">
    <source>
        <dbReference type="ARBA" id="ARBA00010923"/>
    </source>
</evidence>
<comment type="similarity">
    <text evidence="1">Belongs to the type-I restriction system S methylase family.</text>
</comment>
<name>A0ABX2B1Y3_9BACT</name>
<proteinExistence type="inferred from homology"/>
<dbReference type="PANTHER" id="PTHR43140">
    <property type="entry name" value="TYPE-1 RESTRICTION ENZYME ECOKI SPECIFICITY PROTEIN"/>
    <property type="match status" value="1"/>
</dbReference>
<dbReference type="InterPro" id="IPR000055">
    <property type="entry name" value="Restrct_endonuc_typeI_TRD"/>
</dbReference>
<protein>
    <submittedName>
        <fullName evidence="5">Restriction endonuclease subunit S</fullName>
    </submittedName>
</protein>
<keyword evidence="6" id="KW-1185">Reference proteome</keyword>
<keyword evidence="5" id="KW-0540">Nuclease</keyword>
<evidence type="ECO:0000313" key="6">
    <source>
        <dbReference type="Proteomes" id="UP000820977"/>
    </source>
</evidence>
<dbReference type="CDD" id="cd17260">
    <property type="entry name" value="RMtype1_S_EcoEI-TRD1-CR1_like"/>
    <property type="match status" value="1"/>
</dbReference>
<reference evidence="5 6" key="1">
    <citation type="submission" date="2020-05" db="EMBL/GenBank/DDBJ databases">
        <title>Distinct polysaccharide utilization as determinants for interspecies competition between intestinal Prevotella spp.</title>
        <authorList>
            <person name="Galvez E.J.C."/>
            <person name="Iljazovic A."/>
            <person name="Strowig T."/>
        </authorList>
    </citation>
    <scope>NUCLEOTIDE SEQUENCE [LARGE SCALE GENOMIC DNA]</scope>
    <source>
        <strain evidence="5 6">PCHR</strain>
    </source>
</reference>
<dbReference type="InterPro" id="IPR051212">
    <property type="entry name" value="Type-I_RE_S_subunit"/>
</dbReference>
<evidence type="ECO:0000313" key="5">
    <source>
        <dbReference type="EMBL" id="NPE24818.1"/>
    </source>
</evidence>
<dbReference type="Proteomes" id="UP000820977">
    <property type="component" value="Unassembled WGS sequence"/>
</dbReference>
<gene>
    <name evidence="5" type="ORF">HPS54_04690</name>
</gene>
<dbReference type="SUPFAM" id="SSF116734">
    <property type="entry name" value="DNA methylase specificity domain"/>
    <property type="match status" value="2"/>
</dbReference>
<accession>A0ABX2B1Y3</accession>
<dbReference type="RefSeq" id="WP_172344308.1">
    <property type="nucleotide sequence ID" value="NZ_JABKKJ010000005.1"/>
</dbReference>
<evidence type="ECO:0000256" key="2">
    <source>
        <dbReference type="ARBA" id="ARBA00022747"/>
    </source>
</evidence>
<dbReference type="GO" id="GO:0004519">
    <property type="term" value="F:endonuclease activity"/>
    <property type="evidence" value="ECO:0007669"/>
    <property type="project" value="UniProtKB-KW"/>
</dbReference>
<dbReference type="Pfam" id="PF01420">
    <property type="entry name" value="Methylase_S"/>
    <property type="match status" value="2"/>
</dbReference>
<feature type="domain" description="Type I restriction modification DNA specificity" evidence="4">
    <location>
        <begin position="16"/>
        <end position="156"/>
    </location>
</feature>
<keyword evidence="5" id="KW-0378">Hydrolase</keyword>
<keyword evidence="2" id="KW-0680">Restriction system</keyword>
<comment type="caution">
    <text evidence="5">The sequence shown here is derived from an EMBL/GenBank/DDBJ whole genome shotgun (WGS) entry which is preliminary data.</text>
</comment>
<sequence length="402" mass="45749">MRIKDIAILNPIYSGQDLENEEVSFSPMECLRYDVLRTYSIPFSQAKGKYTYFGNNDVLFAKVTPCFENLNTAIARNLLNGVGFGSSEINVLRPKENISLRYIFYLVCSKRFIDNGCASMCGVGGLKRVSPRAINTFEFDLPSLATQKTIASYLDKKCGKIGCEIDLLERKVDAYKRLRCSIINRAVTRGINLDISLKSSGLRWIFYIPVHWQIGRIRNFFDYRNEKVSENDFMPLSVSKKGVVPQMENVAKSTAVGDTRKKVCKEDFVVNSRSDRKGSCGISPMDGSVSLIYIVLEPKYIDPTFVNYYFRCNDWIEEFYRNGKGIVADLWTTNYSVMRNIEIAVPPYAEQKQIAAYLDDKCGKIDTLIEKIGIKIERLKELKRSLINEVVTGKRAINTLEA</sequence>
<feature type="domain" description="Type I restriction modification DNA specificity" evidence="4">
    <location>
        <begin position="209"/>
        <end position="377"/>
    </location>
</feature>
<organism evidence="5 6">
    <name type="scientific">Xylanibacter caecicola</name>
    <dbReference type="NCBI Taxonomy" id="2736294"/>
    <lineage>
        <taxon>Bacteria</taxon>
        <taxon>Pseudomonadati</taxon>
        <taxon>Bacteroidota</taxon>
        <taxon>Bacteroidia</taxon>
        <taxon>Bacteroidales</taxon>
        <taxon>Prevotellaceae</taxon>
        <taxon>Xylanibacter</taxon>
    </lineage>
</organism>